<protein>
    <submittedName>
        <fullName evidence="6">Uncharacterized protein LOC111130595 isoform X1</fullName>
    </submittedName>
</protein>
<feature type="region of interest" description="Disordered" evidence="2">
    <location>
        <begin position="602"/>
        <end position="633"/>
    </location>
</feature>
<dbReference type="GO" id="GO:0005975">
    <property type="term" value="P:carbohydrate metabolic process"/>
    <property type="evidence" value="ECO:0007669"/>
    <property type="project" value="InterPro"/>
</dbReference>
<keyword evidence="1" id="KW-0175">Coiled coil</keyword>
<feature type="signal peptide" evidence="3">
    <location>
        <begin position="1"/>
        <end position="19"/>
    </location>
</feature>
<organism evidence="5 6">
    <name type="scientific">Crassostrea virginica</name>
    <name type="common">Eastern oyster</name>
    <dbReference type="NCBI Taxonomy" id="6565"/>
    <lineage>
        <taxon>Eukaryota</taxon>
        <taxon>Metazoa</taxon>
        <taxon>Spiralia</taxon>
        <taxon>Lophotrochozoa</taxon>
        <taxon>Mollusca</taxon>
        <taxon>Bivalvia</taxon>
        <taxon>Autobranchia</taxon>
        <taxon>Pteriomorphia</taxon>
        <taxon>Ostreida</taxon>
        <taxon>Ostreoidea</taxon>
        <taxon>Ostreidae</taxon>
        <taxon>Crassostrea</taxon>
    </lineage>
</organism>
<dbReference type="GeneID" id="111130595"/>
<reference evidence="6" key="1">
    <citation type="submission" date="2025-08" db="UniProtKB">
        <authorList>
            <consortium name="RefSeq"/>
        </authorList>
    </citation>
    <scope>IDENTIFICATION</scope>
    <source>
        <tissue evidence="6">Whole sample</tissue>
    </source>
</reference>
<dbReference type="AlphaFoldDB" id="A0A8B8E165"/>
<evidence type="ECO:0000313" key="5">
    <source>
        <dbReference type="Proteomes" id="UP000694844"/>
    </source>
</evidence>
<dbReference type="RefSeq" id="XP_022333469.1">
    <property type="nucleotide sequence ID" value="XM_022477761.1"/>
</dbReference>
<proteinExistence type="predicted"/>
<feature type="region of interest" description="Disordered" evidence="2">
    <location>
        <begin position="535"/>
        <end position="574"/>
    </location>
</feature>
<dbReference type="OrthoDB" id="504708at2759"/>
<dbReference type="InterPro" id="IPR052740">
    <property type="entry name" value="CE4"/>
</dbReference>
<dbReference type="InterPro" id="IPR011330">
    <property type="entry name" value="Glyco_hydro/deAcase_b/a-brl"/>
</dbReference>
<feature type="compositionally biased region" description="Basic and acidic residues" evidence="2">
    <location>
        <begin position="602"/>
        <end position="618"/>
    </location>
</feature>
<dbReference type="Pfam" id="PF01522">
    <property type="entry name" value="Polysacc_deac_1"/>
    <property type="match status" value="1"/>
</dbReference>
<accession>A0A8B8E165</accession>
<name>A0A8B8E165_CRAVI</name>
<dbReference type="InterPro" id="IPR002509">
    <property type="entry name" value="NODB_dom"/>
</dbReference>
<keyword evidence="5" id="KW-1185">Reference proteome</keyword>
<feature type="coiled-coil region" evidence="1">
    <location>
        <begin position="364"/>
        <end position="391"/>
    </location>
</feature>
<dbReference type="SUPFAM" id="SSF88713">
    <property type="entry name" value="Glycoside hydrolase/deacetylase"/>
    <property type="match status" value="1"/>
</dbReference>
<evidence type="ECO:0000259" key="4">
    <source>
        <dbReference type="Pfam" id="PF01522"/>
    </source>
</evidence>
<dbReference type="PANTHER" id="PTHR45985">
    <property type="match status" value="1"/>
</dbReference>
<feature type="domain" description="NodB homology" evidence="4">
    <location>
        <begin position="53"/>
        <end position="176"/>
    </location>
</feature>
<feature type="region of interest" description="Disordered" evidence="2">
    <location>
        <begin position="448"/>
        <end position="482"/>
    </location>
</feature>
<evidence type="ECO:0000256" key="2">
    <source>
        <dbReference type="SAM" id="MobiDB-lite"/>
    </source>
</evidence>
<feature type="compositionally biased region" description="Polar residues" evidence="2">
    <location>
        <begin position="547"/>
        <end position="558"/>
    </location>
</feature>
<gene>
    <name evidence="6" type="primary">LOC111130595</name>
</gene>
<dbReference type="Gene3D" id="3.20.20.370">
    <property type="entry name" value="Glycoside hydrolase/deacetylase"/>
    <property type="match status" value="1"/>
</dbReference>
<feature type="compositionally biased region" description="Polar residues" evidence="2">
    <location>
        <begin position="448"/>
        <end position="458"/>
    </location>
</feature>
<dbReference type="Proteomes" id="UP000694844">
    <property type="component" value="Chromosome 4"/>
</dbReference>
<dbReference type="PANTHER" id="PTHR45985:SF8">
    <property type="entry name" value="CHITIN DEACETYLASE-LIKE 9, ISOFORM A"/>
    <property type="match status" value="1"/>
</dbReference>
<sequence>MRTVALLVVICGAFIGVELNNPCVQCQNDQTCRPPDCFCCRDELHFPIPIEDTPQIVFFTFDDALTDAASKFYRKLFNESRMNPNGCPISMTLFISHQDTIYRNVNDFYKRGMEIASHSVTHSHMSTSNFMEEAKKQKSNLAKLGGVPENEIVGWRSPFLEPIGDMQPEKLKELGYVYDATLTYSKRKLTDKAPTPFTLDFGWPYDCKVKPCPKRRHQGFWEVPVVSLMDYKHKYDCVYVDGCNNPPPNEPSAYQFLMDNFNSYYTTSRVPFGINMHSSWFYIADRLNAMDRFINTLLKMNDVYIVSVDKTIKWLQNPTPLSELHAFEPWKCDNLKARQKADQSRTNNRQSTDLSRAEMQQMYIQQRLRQIEEMRREIELKKQRELQLLQQESNFVNRAWWSPPRRPNNNIHRSPFTQEISNAHVLENTLEETAAEPVKAEKLIASKSTANVESPTGEHNSKKESTNVKLSNRKPKNQRQMSSIQTNFVPFWQQSQLGSRRIPEAALRSNSPWWNKPIPYVHDFKYMVAYSVTTTPPSANTTPPQRPKSTTMQSTESDVTTHKPTPPRISSGINLFQEREIIEQQRRHRLILEKQRIREEEQLRQQQEELRKNEEDSFQRQQRNNPRNKPFFTWRKFIPSFSKHR</sequence>
<feature type="chain" id="PRO_5034561995" evidence="3">
    <location>
        <begin position="20"/>
        <end position="645"/>
    </location>
</feature>
<evidence type="ECO:0000256" key="3">
    <source>
        <dbReference type="SAM" id="SignalP"/>
    </source>
</evidence>
<evidence type="ECO:0000256" key="1">
    <source>
        <dbReference type="SAM" id="Coils"/>
    </source>
</evidence>
<dbReference type="KEGG" id="cvn:111130595"/>
<keyword evidence="3" id="KW-0732">Signal</keyword>
<evidence type="ECO:0000313" key="6">
    <source>
        <dbReference type="RefSeq" id="XP_022333469.1"/>
    </source>
</evidence>
<dbReference type="GO" id="GO:0016810">
    <property type="term" value="F:hydrolase activity, acting on carbon-nitrogen (but not peptide) bonds"/>
    <property type="evidence" value="ECO:0007669"/>
    <property type="project" value="InterPro"/>
</dbReference>